<reference evidence="4" key="2">
    <citation type="submission" date="2020-10" db="UniProtKB">
        <authorList>
            <consortium name="WormBaseParasite"/>
        </authorList>
    </citation>
    <scope>IDENTIFICATION</scope>
</reference>
<organism evidence="3 4">
    <name type="scientific">Panagrellus redivivus</name>
    <name type="common">Microworm</name>
    <dbReference type="NCBI Taxonomy" id="6233"/>
    <lineage>
        <taxon>Eukaryota</taxon>
        <taxon>Metazoa</taxon>
        <taxon>Ecdysozoa</taxon>
        <taxon>Nematoda</taxon>
        <taxon>Chromadorea</taxon>
        <taxon>Rhabditida</taxon>
        <taxon>Tylenchina</taxon>
        <taxon>Panagrolaimomorpha</taxon>
        <taxon>Panagrolaimoidea</taxon>
        <taxon>Panagrolaimidae</taxon>
        <taxon>Panagrellus</taxon>
    </lineage>
</organism>
<feature type="chain" id="PRO_5028913643" evidence="2">
    <location>
        <begin position="21"/>
        <end position="302"/>
    </location>
</feature>
<dbReference type="WBParaSite" id="Pan_g21347.t1">
    <property type="protein sequence ID" value="Pan_g21347.t1"/>
    <property type="gene ID" value="Pan_g21347"/>
</dbReference>
<proteinExistence type="predicted"/>
<dbReference type="Gene3D" id="3.40.33.10">
    <property type="entry name" value="CAP"/>
    <property type="match status" value="1"/>
</dbReference>
<reference evidence="3" key="1">
    <citation type="journal article" date="2013" name="Genetics">
        <title>The draft genome and transcriptome of Panagrellus redivivus are shaped by the harsh demands of a free-living lifestyle.</title>
        <authorList>
            <person name="Srinivasan J."/>
            <person name="Dillman A.R."/>
            <person name="Macchietto M.G."/>
            <person name="Heikkinen L."/>
            <person name="Lakso M."/>
            <person name="Fracchia K.M."/>
            <person name="Antoshechkin I."/>
            <person name="Mortazavi A."/>
            <person name="Wong G."/>
            <person name="Sternberg P.W."/>
        </authorList>
    </citation>
    <scope>NUCLEOTIDE SEQUENCE [LARGE SCALE GENOMIC DNA]</scope>
    <source>
        <strain evidence="3">MT8872</strain>
    </source>
</reference>
<keyword evidence="3" id="KW-1185">Reference proteome</keyword>
<evidence type="ECO:0000256" key="1">
    <source>
        <dbReference type="SAM" id="MobiDB-lite"/>
    </source>
</evidence>
<sequence>MRTGWLFLLLLCGTALECDANKYKDKCTSLRDEFIKLKDQAIPDNEARPLSTDQRKALETGFNLLRAMFVHGCLDGQPKTFANFVQMKYLTSAEDDSKFACSDAEQNKPSKWKTFPAVSKDAQKFMFFDYGDPRERQFMENLYSLELPNGKYIVDDPFAWVYNDNPQSLSFACFRQKCGTKTYMRCDSYPNGPLPEAPPTTEGDPCKADADCTTVSAKYAYKCDVHLGLCSWSEKPLPPPPGPPPPPPPPPPAPAPAPGPAARPPAPKPAPQSTVPPKTTTHSGTIAMTVSTSLMILTMLTL</sequence>
<feature type="signal peptide" evidence="2">
    <location>
        <begin position="1"/>
        <end position="20"/>
    </location>
</feature>
<accession>A0A7E4VIA2</accession>
<evidence type="ECO:0000313" key="4">
    <source>
        <dbReference type="WBParaSite" id="Pan_g21347.t1"/>
    </source>
</evidence>
<evidence type="ECO:0000313" key="3">
    <source>
        <dbReference type="Proteomes" id="UP000492821"/>
    </source>
</evidence>
<evidence type="ECO:0000256" key="2">
    <source>
        <dbReference type="SAM" id="SignalP"/>
    </source>
</evidence>
<protein>
    <submittedName>
        <fullName evidence="4">SCP domain-containing protein</fullName>
    </submittedName>
</protein>
<dbReference type="InterPro" id="IPR035940">
    <property type="entry name" value="CAP_sf"/>
</dbReference>
<feature type="region of interest" description="Disordered" evidence="1">
    <location>
        <begin position="236"/>
        <end position="286"/>
    </location>
</feature>
<feature type="compositionally biased region" description="Pro residues" evidence="1">
    <location>
        <begin position="236"/>
        <end position="270"/>
    </location>
</feature>
<name>A0A7E4VIA2_PANRE</name>
<dbReference type="Proteomes" id="UP000492821">
    <property type="component" value="Unassembled WGS sequence"/>
</dbReference>
<keyword evidence="2" id="KW-0732">Signal</keyword>
<feature type="compositionally biased region" description="Polar residues" evidence="1">
    <location>
        <begin position="272"/>
        <end position="286"/>
    </location>
</feature>
<dbReference type="AlphaFoldDB" id="A0A7E4VIA2"/>